<dbReference type="InterPro" id="IPR038765">
    <property type="entry name" value="Papain-like_cys_pep_sf"/>
</dbReference>
<reference evidence="2 3" key="1">
    <citation type="submission" date="2024-10" db="EMBL/GenBank/DDBJ databases">
        <title>The Natural Products Discovery Center: Release of the First 8490 Sequenced Strains for Exploring Actinobacteria Biosynthetic Diversity.</title>
        <authorList>
            <person name="Kalkreuter E."/>
            <person name="Kautsar S.A."/>
            <person name="Yang D."/>
            <person name="Bader C.D."/>
            <person name="Teijaro C.N."/>
            <person name="Fluegel L."/>
            <person name="Davis C.M."/>
            <person name="Simpson J.R."/>
            <person name="Lauterbach L."/>
            <person name="Steele A.D."/>
            <person name="Gui C."/>
            <person name="Meng S."/>
            <person name="Li G."/>
            <person name="Viehrig K."/>
            <person name="Ye F."/>
            <person name="Su P."/>
            <person name="Kiefer A.F."/>
            <person name="Nichols A."/>
            <person name="Cepeda A.J."/>
            <person name="Yan W."/>
            <person name="Fan B."/>
            <person name="Jiang Y."/>
            <person name="Adhikari A."/>
            <person name="Zheng C.-J."/>
            <person name="Schuster L."/>
            <person name="Cowan T.M."/>
            <person name="Smanski M.J."/>
            <person name="Chevrette M.G."/>
            <person name="De Carvalho L.P.S."/>
            <person name="Shen B."/>
        </authorList>
    </citation>
    <scope>NUCLEOTIDE SEQUENCE [LARGE SCALE GENOMIC DNA]</scope>
    <source>
        <strain evidence="2 3">NPDC087689</strain>
    </source>
</reference>
<dbReference type="Pfam" id="PF00112">
    <property type="entry name" value="Peptidase_C1"/>
    <property type="match status" value="1"/>
</dbReference>
<dbReference type="InterPro" id="IPR000668">
    <property type="entry name" value="Peptidase_C1A_C"/>
</dbReference>
<dbReference type="SUPFAM" id="SSF54001">
    <property type="entry name" value="Cysteine proteinases"/>
    <property type="match status" value="1"/>
</dbReference>
<dbReference type="RefSeq" id="WP_401233991.1">
    <property type="nucleotide sequence ID" value="NZ_JBIUVY010000065.1"/>
</dbReference>
<dbReference type="Proteomes" id="UP001617296">
    <property type="component" value="Unassembled WGS sequence"/>
</dbReference>
<dbReference type="Gene3D" id="3.90.70.10">
    <property type="entry name" value="Cysteine proteinases"/>
    <property type="match status" value="1"/>
</dbReference>
<comment type="caution">
    <text evidence="2">The sequence shown here is derived from an EMBL/GenBank/DDBJ whole genome shotgun (WGS) entry which is preliminary data.</text>
</comment>
<feature type="domain" description="Peptidase C1A papain C-terminal" evidence="1">
    <location>
        <begin position="67"/>
        <end position="195"/>
    </location>
</feature>
<organism evidence="2 3">
    <name type="scientific">Pseudomonas iridis</name>
    <dbReference type="NCBI Taxonomy" id="2710587"/>
    <lineage>
        <taxon>Bacteria</taxon>
        <taxon>Pseudomonadati</taxon>
        <taxon>Pseudomonadota</taxon>
        <taxon>Gammaproteobacteria</taxon>
        <taxon>Pseudomonadales</taxon>
        <taxon>Pseudomonadaceae</taxon>
        <taxon>Pseudomonas</taxon>
    </lineage>
</organism>
<evidence type="ECO:0000313" key="2">
    <source>
        <dbReference type="EMBL" id="MFJ2289527.1"/>
    </source>
</evidence>
<gene>
    <name evidence="2" type="ORF">ACIOUF_24760</name>
</gene>
<accession>A0ABW8DSM0</accession>
<sequence length="216" mass="23168">MITVEVLLAASRQPAKNQGNRPTCLAFAISDLNRQFAPEDLGPEFFYRAAIAQIPGWQPGDGLRIAAAEHASTLGHPTEREFPYQVEEPTLPLDELPTHLELYGGAVGFIDPDIGTLIAKMQAQVPIGLALRLTVDFYQPQEGVIAFSHAVLPGAMVHAVVAVGLGYDSHGEPWFLIRNSWGATWGLEGHAWVSSTYIAAHAACAFGVEHGSSNSG</sequence>
<dbReference type="CDD" id="cd02619">
    <property type="entry name" value="Peptidase_C1"/>
    <property type="match status" value="1"/>
</dbReference>
<proteinExistence type="predicted"/>
<keyword evidence="3" id="KW-1185">Reference proteome</keyword>
<protein>
    <submittedName>
        <fullName evidence="2">C1 family peptidase</fullName>
    </submittedName>
</protein>
<evidence type="ECO:0000313" key="3">
    <source>
        <dbReference type="Proteomes" id="UP001617296"/>
    </source>
</evidence>
<dbReference type="EMBL" id="JBIUVY010000065">
    <property type="protein sequence ID" value="MFJ2289527.1"/>
    <property type="molecule type" value="Genomic_DNA"/>
</dbReference>
<name>A0ABW8DSM0_9PSED</name>
<evidence type="ECO:0000259" key="1">
    <source>
        <dbReference type="Pfam" id="PF00112"/>
    </source>
</evidence>